<evidence type="ECO:0000256" key="1">
    <source>
        <dbReference type="ARBA" id="ARBA00006484"/>
    </source>
</evidence>
<dbReference type="PANTHER" id="PTHR43544:SF12">
    <property type="entry name" value="NAD(P)-BINDING ROSSMANN-FOLD SUPERFAMILY PROTEIN"/>
    <property type="match status" value="1"/>
</dbReference>
<evidence type="ECO:0000313" key="3">
    <source>
        <dbReference type="Proteomes" id="UP000701801"/>
    </source>
</evidence>
<dbReference type="PRINTS" id="PR00081">
    <property type="entry name" value="GDHRDH"/>
</dbReference>
<comment type="similarity">
    <text evidence="1">Belongs to the short-chain dehydrogenases/reductases (SDR) family.</text>
</comment>
<dbReference type="GO" id="GO:0016491">
    <property type="term" value="F:oxidoreductase activity"/>
    <property type="evidence" value="ECO:0007669"/>
    <property type="project" value="TreeGrafter"/>
</dbReference>
<dbReference type="SUPFAM" id="SSF51735">
    <property type="entry name" value="NAD(P)-binding Rossmann-fold domains"/>
    <property type="match status" value="1"/>
</dbReference>
<keyword evidence="3" id="KW-1185">Reference proteome</keyword>
<dbReference type="PANTHER" id="PTHR43544">
    <property type="entry name" value="SHORT-CHAIN DEHYDROGENASE/REDUCTASE"/>
    <property type="match status" value="1"/>
</dbReference>
<dbReference type="EMBL" id="CAJVRM010000033">
    <property type="protein sequence ID" value="CAG8972089.1"/>
    <property type="molecule type" value="Genomic_DNA"/>
</dbReference>
<dbReference type="AlphaFoldDB" id="A0A9N9Q1U8"/>
<comment type="caution">
    <text evidence="2">The sequence shown here is derived from an EMBL/GenBank/DDBJ whole genome shotgun (WGS) entry which is preliminary data.</text>
</comment>
<organism evidence="2 3">
    <name type="scientific">Hymenoscyphus albidus</name>
    <dbReference type="NCBI Taxonomy" id="595503"/>
    <lineage>
        <taxon>Eukaryota</taxon>
        <taxon>Fungi</taxon>
        <taxon>Dikarya</taxon>
        <taxon>Ascomycota</taxon>
        <taxon>Pezizomycotina</taxon>
        <taxon>Leotiomycetes</taxon>
        <taxon>Helotiales</taxon>
        <taxon>Helotiaceae</taxon>
        <taxon>Hymenoscyphus</taxon>
    </lineage>
</organism>
<dbReference type="InterPro" id="IPR051468">
    <property type="entry name" value="Fungal_SecMetab_SDRs"/>
</dbReference>
<gene>
    <name evidence="2" type="ORF">HYALB_00004955</name>
</gene>
<dbReference type="Pfam" id="PF00106">
    <property type="entry name" value="adh_short"/>
    <property type="match status" value="1"/>
</dbReference>
<dbReference type="InterPro" id="IPR036291">
    <property type="entry name" value="NAD(P)-bd_dom_sf"/>
</dbReference>
<dbReference type="Gene3D" id="3.40.50.720">
    <property type="entry name" value="NAD(P)-binding Rossmann-like Domain"/>
    <property type="match status" value="1"/>
</dbReference>
<dbReference type="InterPro" id="IPR002347">
    <property type="entry name" value="SDR_fam"/>
</dbReference>
<dbReference type="Proteomes" id="UP000701801">
    <property type="component" value="Unassembled WGS sequence"/>
</dbReference>
<reference evidence="2" key="1">
    <citation type="submission" date="2021-07" db="EMBL/GenBank/DDBJ databases">
        <authorList>
            <person name="Durling M."/>
        </authorList>
    </citation>
    <scope>NUCLEOTIDE SEQUENCE</scope>
</reference>
<dbReference type="OrthoDB" id="5296at2759"/>
<sequence length="265" mass="29512">MAPFSLVTPASRGIGFHLTRHLLRTTSLPVVATARKNMQDVRKELLKDMKDIDPERLTVLELDVTDENTIIHATSTLQSTFPPTTNHLHLTFALPGILYPEKSPSQLSHKELTHTFAINTIGPLLLTKHFSPFLPKKSTSLPPPTPGSWVPHHATWVNMSARVGSTTDNALGGWYSYRASKAGVNSLTKGFDIFVRQRCGEKAMAMAYHPGTVRTGLSNEFWGSVRREKLFEPEWAVERMCGVVGEVGLEGRGRCWDWEGKEVLP</sequence>
<accession>A0A9N9Q1U8</accession>
<name>A0A9N9Q1U8_9HELO</name>
<evidence type="ECO:0000313" key="2">
    <source>
        <dbReference type="EMBL" id="CAG8972089.1"/>
    </source>
</evidence>
<dbReference type="GO" id="GO:0005737">
    <property type="term" value="C:cytoplasm"/>
    <property type="evidence" value="ECO:0007669"/>
    <property type="project" value="TreeGrafter"/>
</dbReference>
<protein>
    <submittedName>
        <fullName evidence="2">Uncharacterized protein</fullName>
    </submittedName>
</protein>
<proteinExistence type="inferred from homology"/>